<dbReference type="InterPro" id="IPR014922">
    <property type="entry name" value="YdhG-like"/>
</dbReference>
<dbReference type="EMBL" id="LT629779">
    <property type="protein sequence ID" value="SDS51893.1"/>
    <property type="molecule type" value="Genomic_DNA"/>
</dbReference>
<sequence length="140" mass="15297">MAENKTAPTGADVIEFLARVEHPVRRADGFELLELMQDITGHEAVMWGPTIVGFGSYHYRYATGREGDAAAVGFSPRKANLALYGLTYGPDAGPQLEALGKHKAGAACLYINRLADVDRQVLEAMIRSGYQHVMAELHRP</sequence>
<proteinExistence type="predicted"/>
<dbReference type="RefSeq" id="WP_091723730.1">
    <property type="nucleotide sequence ID" value="NZ_LT629779.1"/>
</dbReference>
<reference evidence="3" key="1">
    <citation type="submission" date="2016-10" db="EMBL/GenBank/DDBJ databases">
        <authorList>
            <person name="Varghese N."/>
            <person name="Submissions S."/>
        </authorList>
    </citation>
    <scope>NUCLEOTIDE SEQUENCE [LARGE SCALE GENOMIC DNA]</scope>
    <source>
        <strain evidence="3">IMMIB L-1606</strain>
    </source>
</reference>
<accession>A0A1H1SVP8</accession>
<evidence type="ECO:0000313" key="3">
    <source>
        <dbReference type="Proteomes" id="UP000198751"/>
    </source>
</evidence>
<dbReference type="OrthoDB" id="5951444at2"/>
<evidence type="ECO:0000313" key="2">
    <source>
        <dbReference type="EMBL" id="SDS51893.1"/>
    </source>
</evidence>
<evidence type="ECO:0000259" key="1">
    <source>
        <dbReference type="Pfam" id="PF08818"/>
    </source>
</evidence>
<dbReference type="Pfam" id="PF08818">
    <property type="entry name" value="DUF1801"/>
    <property type="match status" value="1"/>
</dbReference>
<dbReference type="AlphaFoldDB" id="A0A1H1SVP8"/>
<name>A0A1H1SVP8_9MICC</name>
<feature type="domain" description="YdhG-like" evidence="1">
    <location>
        <begin position="25"/>
        <end position="127"/>
    </location>
</feature>
<dbReference type="Proteomes" id="UP000198751">
    <property type="component" value="Chromosome I"/>
</dbReference>
<protein>
    <recommendedName>
        <fullName evidence="1">YdhG-like domain-containing protein</fullName>
    </recommendedName>
</protein>
<keyword evidence="3" id="KW-1185">Reference proteome</keyword>
<organism evidence="2 3">
    <name type="scientific">Pseudarthrobacter equi</name>
    <dbReference type="NCBI Taxonomy" id="728066"/>
    <lineage>
        <taxon>Bacteria</taxon>
        <taxon>Bacillati</taxon>
        <taxon>Actinomycetota</taxon>
        <taxon>Actinomycetes</taxon>
        <taxon>Micrococcales</taxon>
        <taxon>Micrococcaceae</taxon>
        <taxon>Pseudarthrobacter</taxon>
    </lineage>
</organism>
<gene>
    <name evidence="2" type="ORF">SAMN04489743_0243</name>
</gene>